<organism evidence="2 3">
    <name type="scientific">Rhodoplanes serenus</name>
    <dbReference type="NCBI Taxonomy" id="200615"/>
    <lineage>
        <taxon>Bacteria</taxon>
        <taxon>Pseudomonadati</taxon>
        <taxon>Pseudomonadota</taxon>
        <taxon>Alphaproteobacteria</taxon>
        <taxon>Hyphomicrobiales</taxon>
        <taxon>Nitrobacteraceae</taxon>
        <taxon>Rhodoplanes</taxon>
    </lineage>
</organism>
<dbReference type="EMBL" id="WNKV01000007">
    <property type="protein sequence ID" value="MTW16633.1"/>
    <property type="molecule type" value="Genomic_DNA"/>
</dbReference>
<reference evidence="2 3" key="1">
    <citation type="submission" date="2019-11" db="EMBL/GenBank/DDBJ databases">
        <title>Whole-genome sequence of Rhodoplanes serenus DSM 18633, type strain.</title>
        <authorList>
            <person name="Kyndt J.A."/>
            <person name="Meyer T.E."/>
        </authorList>
    </citation>
    <scope>NUCLEOTIDE SEQUENCE [LARGE SCALE GENOMIC DNA]</scope>
    <source>
        <strain evidence="2 3">DSM 18633</strain>
    </source>
</reference>
<feature type="compositionally biased region" description="Low complexity" evidence="1">
    <location>
        <begin position="50"/>
        <end position="65"/>
    </location>
</feature>
<proteinExistence type="predicted"/>
<accession>A0A9X4XK98</accession>
<evidence type="ECO:0000313" key="2">
    <source>
        <dbReference type="EMBL" id="MTW16633.1"/>
    </source>
</evidence>
<dbReference type="AlphaFoldDB" id="A0A9X4XK98"/>
<gene>
    <name evidence="2" type="ORF">GJ689_10495</name>
</gene>
<evidence type="ECO:0000313" key="3">
    <source>
        <dbReference type="Proteomes" id="UP000438991"/>
    </source>
</evidence>
<comment type="caution">
    <text evidence="2">The sequence shown here is derived from an EMBL/GenBank/DDBJ whole genome shotgun (WGS) entry which is preliminary data.</text>
</comment>
<protein>
    <submittedName>
        <fullName evidence="2">Uncharacterized protein</fullName>
    </submittedName>
</protein>
<dbReference type="Proteomes" id="UP000438991">
    <property type="component" value="Unassembled WGS sequence"/>
</dbReference>
<name>A0A9X4XK98_9BRAD</name>
<feature type="region of interest" description="Disordered" evidence="1">
    <location>
        <begin position="47"/>
        <end position="78"/>
    </location>
</feature>
<dbReference type="RefSeq" id="WP_155479565.1">
    <property type="nucleotide sequence ID" value="NZ_WNKV01000007.1"/>
</dbReference>
<evidence type="ECO:0000256" key="1">
    <source>
        <dbReference type="SAM" id="MobiDB-lite"/>
    </source>
</evidence>
<sequence length="130" mass="13446">MKPIVTEAEIEAGMAEFRADERLRGLPPASAGLVRGIVRARIIDSKLAGSSASAPRPAPSAAAPAPVSPPPPSPAVLGERARAQKILALTPAGAEDEATAAIASGMPVAEFEHVIAAWAILEAQRRARWE</sequence>